<dbReference type="InterPro" id="IPR035418">
    <property type="entry name" value="AraC-bd_2"/>
</dbReference>
<proteinExistence type="predicted"/>
<name>A0A6L3W2Y4_9ACTN</name>
<gene>
    <name evidence="3" type="ORF">F9B16_08940</name>
</gene>
<keyword evidence="4" id="KW-1185">Reference proteome</keyword>
<reference evidence="3 4" key="1">
    <citation type="submission" date="2019-09" db="EMBL/GenBank/DDBJ databases">
        <title>Actinomadura physcomitrii sp. nov., a novel actinomycete isolated from moss [Physcomitrium sphaericum (Ludw) Fuernr].</title>
        <authorList>
            <person name="Liu C."/>
            <person name="Zhuang X."/>
        </authorList>
    </citation>
    <scope>NUCLEOTIDE SEQUENCE [LARGE SCALE GENOMIC DNA]</scope>
    <source>
        <strain evidence="3 4">CYP1-1B</strain>
    </source>
</reference>
<dbReference type="OrthoDB" id="4570501at2"/>
<feature type="region of interest" description="Disordered" evidence="1">
    <location>
        <begin position="75"/>
        <end position="136"/>
    </location>
</feature>
<comment type="caution">
    <text evidence="3">The sequence shown here is derived from an EMBL/GenBank/DDBJ whole genome shotgun (WGS) entry which is preliminary data.</text>
</comment>
<sequence length="136" mass="14893">MIRQYSGDDQLVSYWSSEARYVRTPGLVRREPDEAYRLLIPLRGEIGLITNGGEVALRPGMGALWTFTEPFRLAQPGHDSRCPPDDPRPRGAGSVPRQPNVRPVQGPTARRWPTASVGPSAKSSSPCNRPGPPHAN</sequence>
<accession>A0A6L3W2Y4</accession>
<dbReference type="Proteomes" id="UP000483004">
    <property type="component" value="Unassembled WGS sequence"/>
</dbReference>
<feature type="domain" description="Transcription regulator HTH AraC- type ligand binding" evidence="2">
    <location>
        <begin position="27"/>
        <end position="75"/>
    </location>
</feature>
<organism evidence="3 4">
    <name type="scientific">Actinomadura montaniterrae</name>
    <dbReference type="NCBI Taxonomy" id="1803903"/>
    <lineage>
        <taxon>Bacteria</taxon>
        <taxon>Bacillati</taxon>
        <taxon>Actinomycetota</taxon>
        <taxon>Actinomycetes</taxon>
        <taxon>Streptosporangiales</taxon>
        <taxon>Thermomonosporaceae</taxon>
        <taxon>Actinomadura</taxon>
    </lineage>
</organism>
<feature type="compositionally biased region" description="Basic and acidic residues" evidence="1">
    <location>
        <begin position="78"/>
        <end position="89"/>
    </location>
</feature>
<evidence type="ECO:0000259" key="2">
    <source>
        <dbReference type="Pfam" id="PF14525"/>
    </source>
</evidence>
<evidence type="ECO:0000256" key="1">
    <source>
        <dbReference type="SAM" id="MobiDB-lite"/>
    </source>
</evidence>
<dbReference type="AlphaFoldDB" id="A0A6L3W2Y4"/>
<dbReference type="Pfam" id="PF14525">
    <property type="entry name" value="AraC_binding_2"/>
    <property type="match status" value="1"/>
</dbReference>
<dbReference type="EMBL" id="WBMR01000017">
    <property type="protein sequence ID" value="KAB2385917.1"/>
    <property type="molecule type" value="Genomic_DNA"/>
</dbReference>
<evidence type="ECO:0000313" key="3">
    <source>
        <dbReference type="EMBL" id="KAB2385917.1"/>
    </source>
</evidence>
<protein>
    <recommendedName>
        <fullName evidence="2">Transcription regulator HTH AraC- type ligand binding domain-containing protein</fullName>
    </recommendedName>
</protein>
<dbReference type="RefSeq" id="WP_151539528.1">
    <property type="nucleotide sequence ID" value="NZ_WBMR01000017.1"/>
</dbReference>
<evidence type="ECO:0000313" key="4">
    <source>
        <dbReference type="Proteomes" id="UP000483004"/>
    </source>
</evidence>